<accession>A0A163K870</accession>
<name>A0A163K870_ABSGL</name>
<keyword evidence="2" id="KW-1185">Reference proteome</keyword>
<protein>
    <submittedName>
        <fullName evidence="1">Uncharacterized protein</fullName>
    </submittedName>
</protein>
<dbReference type="AlphaFoldDB" id="A0A163K870"/>
<dbReference type="EMBL" id="LT554999">
    <property type="protein sequence ID" value="SAM09257.1"/>
    <property type="molecule type" value="Genomic_DNA"/>
</dbReference>
<evidence type="ECO:0000313" key="1">
    <source>
        <dbReference type="EMBL" id="SAM09257.1"/>
    </source>
</evidence>
<dbReference type="OMA" id="TRHRLFF"/>
<organism evidence="1">
    <name type="scientific">Absidia glauca</name>
    <name type="common">Pin mould</name>
    <dbReference type="NCBI Taxonomy" id="4829"/>
    <lineage>
        <taxon>Eukaryota</taxon>
        <taxon>Fungi</taxon>
        <taxon>Fungi incertae sedis</taxon>
        <taxon>Mucoromycota</taxon>
        <taxon>Mucoromycotina</taxon>
        <taxon>Mucoromycetes</taxon>
        <taxon>Mucorales</taxon>
        <taxon>Cunninghamellaceae</taxon>
        <taxon>Absidia</taxon>
    </lineage>
</organism>
<sequence>MAFAIPVIVGAPIGYLTWSLVCKHVDYEVAKLCYNDIPTTQQDGSPLTTTEQLERYPARSLSASALGSVASFGILSKTMFPAHTRHRLFFAKAPPHANIRIETLKLGLELLVRSGVVFYGTAVGGAVTGRLAVAAGGHHQ</sequence>
<dbReference type="InParanoid" id="A0A163K870"/>
<gene>
    <name evidence="1" type="primary">ABSGL_14931.1 scaffold 15133</name>
</gene>
<evidence type="ECO:0000313" key="2">
    <source>
        <dbReference type="Proteomes" id="UP000078561"/>
    </source>
</evidence>
<proteinExistence type="predicted"/>
<dbReference type="Proteomes" id="UP000078561">
    <property type="component" value="Unassembled WGS sequence"/>
</dbReference>
<dbReference type="OrthoDB" id="2281003at2759"/>
<reference evidence="1" key="1">
    <citation type="submission" date="2016-04" db="EMBL/GenBank/DDBJ databases">
        <authorList>
            <person name="Evans L.H."/>
            <person name="Alamgir A."/>
            <person name="Owens N."/>
            <person name="Weber N.D."/>
            <person name="Virtaneva K."/>
            <person name="Barbian K."/>
            <person name="Babar A."/>
            <person name="Rosenke K."/>
        </authorList>
    </citation>
    <scope>NUCLEOTIDE SEQUENCE [LARGE SCALE GENOMIC DNA]</scope>
    <source>
        <strain evidence="1">CBS 101.48</strain>
    </source>
</reference>